<evidence type="ECO:0000259" key="5">
    <source>
        <dbReference type="PROSITE" id="PS51063"/>
    </source>
</evidence>
<sequence length="222" mass="25359">MDTMFDTLLQLPLFQGLAHEDFTSILDKVKLHFTKHKPGETIATAGDSCDRLIFILKGTVSATTPADQHSFQFTEQFTAPCLLEPYSMFGMYTTFAATYTAIEETHTIGIGKRFVMNELFKYEIFRLNYLNIICNRAQTLQRRLRAPYVGDAKERIIRFIANLAERPTGEKSVKIKMEELAHICNETRINVSKTLNSLQNQGLLELHRGEIVVPRLELLTAR</sequence>
<proteinExistence type="predicted"/>
<dbReference type="GO" id="GO:0003700">
    <property type="term" value="F:DNA-binding transcription factor activity"/>
    <property type="evidence" value="ECO:0007669"/>
    <property type="project" value="TreeGrafter"/>
</dbReference>
<dbReference type="Pfam" id="PF00027">
    <property type="entry name" value="cNMP_binding"/>
    <property type="match status" value="1"/>
</dbReference>
<dbReference type="CDD" id="cd00038">
    <property type="entry name" value="CAP_ED"/>
    <property type="match status" value="1"/>
</dbReference>
<reference evidence="6" key="2">
    <citation type="submission" date="2021-04" db="EMBL/GenBank/DDBJ databases">
        <authorList>
            <person name="Gilroy R."/>
        </authorList>
    </citation>
    <scope>NUCLEOTIDE SEQUENCE</scope>
    <source>
        <strain evidence="6">ChiHjej9B8-1298</strain>
    </source>
</reference>
<evidence type="ECO:0000313" key="6">
    <source>
        <dbReference type="EMBL" id="HIZ33109.1"/>
    </source>
</evidence>
<dbReference type="Pfam" id="PF13545">
    <property type="entry name" value="HTH_Crp_2"/>
    <property type="match status" value="1"/>
</dbReference>
<dbReference type="InterPro" id="IPR050397">
    <property type="entry name" value="Env_Response_Regulators"/>
</dbReference>
<dbReference type="AlphaFoldDB" id="A0A9D2E8U0"/>
<accession>A0A9D2E8U0</accession>
<dbReference type="InterPro" id="IPR000595">
    <property type="entry name" value="cNMP-bd_dom"/>
</dbReference>
<organism evidence="6 7">
    <name type="scientific">Candidatus Bacteroides merdigallinarum</name>
    <dbReference type="NCBI Taxonomy" id="2838473"/>
    <lineage>
        <taxon>Bacteria</taxon>
        <taxon>Pseudomonadati</taxon>
        <taxon>Bacteroidota</taxon>
        <taxon>Bacteroidia</taxon>
        <taxon>Bacteroidales</taxon>
        <taxon>Bacteroidaceae</taxon>
        <taxon>Bacteroides</taxon>
    </lineage>
</organism>
<dbReference type="Proteomes" id="UP000824028">
    <property type="component" value="Unassembled WGS sequence"/>
</dbReference>
<dbReference type="InterPro" id="IPR012318">
    <property type="entry name" value="HTH_CRP"/>
</dbReference>
<keyword evidence="2" id="KW-0238">DNA-binding</keyword>
<reference evidence="6" key="1">
    <citation type="journal article" date="2021" name="PeerJ">
        <title>Extensive microbial diversity within the chicken gut microbiome revealed by metagenomics and culture.</title>
        <authorList>
            <person name="Gilroy R."/>
            <person name="Ravi A."/>
            <person name="Getino M."/>
            <person name="Pursley I."/>
            <person name="Horton D.L."/>
            <person name="Alikhan N.F."/>
            <person name="Baker D."/>
            <person name="Gharbi K."/>
            <person name="Hall N."/>
            <person name="Watson M."/>
            <person name="Adriaenssens E.M."/>
            <person name="Foster-Nyarko E."/>
            <person name="Jarju S."/>
            <person name="Secka A."/>
            <person name="Antonio M."/>
            <person name="Oren A."/>
            <person name="Chaudhuri R.R."/>
            <person name="La Ragione R."/>
            <person name="Hildebrand F."/>
            <person name="Pallen M.J."/>
        </authorList>
    </citation>
    <scope>NUCLEOTIDE SEQUENCE</scope>
    <source>
        <strain evidence="6">ChiHjej9B8-1298</strain>
    </source>
</reference>
<dbReference type="PROSITE" id="PS51063">
    <property type="entry name" value="HTH_CRP_2"/>
    <property type="match status" value="1"/>
</dbReference>
<dbReference type="PANTHER" id="PTHR24567:SF58">
    <property type="entry name" value="CYCLIC AMP-BINDING REGULATORY PROTEIN"/>
    <property type="match status" value="1"/>
</dbReference>
<evidence type="ECO:0000256" key="2">
    <source>
        <dbReference type="ARBA" id="ARBA00023125"/>
    </source>
</evidence>
<gene>
    <name evidence="6" type="ORF">H9814_06120</name>
</gene>
<keyword evidence="3" id="KW-0804">Transcription</keyword>
<feature type="domain" description="HTH crp-type" evidence="5">
    <location>
        <begin position="150"/>
        <end position="217"/>
    </location>
</feature>
<dbReference type="GO" id="GO:0005829">
    <property type="term" value="C:cytosol"/>
    <property type="evidence" value="ECO:0007669"/>
    <property type="project" value="TreeGrafter"/>
</dbReference>
<dbReference type="InterPro" id="IPR014710">
    <property type="entry name" value="RmlC-like_jellyroll"/>
</dbReference>
<dbReference type="GO" id="GO:0003677">
    <property type="term" value="F:DNA binding"/>
    <property type="evidence" value="ECO:0007669"/>
    <property type="project" value="UniProtKB-KW"/>
</dbReference>
<dbReference type="InterPro" id="IPR018490">
    <property type="entry name" value="cNMP-bd_dom_sf"/>
</dbReference>
<dbReference type="SUPFAM" id="SSF46785">
    <property type="entry name" value="Winged helix' DNA-binding domain"/>
    <property type="match status" value="1"/>
</dbReference>
<protein>
    <submittedName>
        <fullName evidence="6">Crp/Fnr family transcriptional regulator</fullName>
    </submittedName>
</protein>
<feature type="domain" description="Cyclic nucleotide-binding" evidence="4">
    <location>
        <begin position="13"/>
        <end position="113"/>
    </location>
</feature>
<dbReference type="EMBL" id="DXBX01000047">
    <property type="protein sequence ID" value="HIZ33109.1"/>
    <property type="molecule type" value="Genomic_DNA"/>
</dbReference>
<dbReference type="SUPFAM" id="SSF51206">
    <property type="entry name" value="cAMP-binding domain-like"/>
    <property type="match status" value="1"/>
</dbReference>
<dbReference type="InterPro" id="IPR036390">
    <property type="entry name" value="WH_DNA-bd_sf"/>
</dbReference>
<evidence type="ECO:0000313" key="7">
    <source>
        <dbReference type="Proteomes" id="UP000824028"/>
    </source>
</evidence>
<dbReference type="PROSITE" id="PS50042">
    <property type="entry name" value="CNMP_BINDING_3"/>
    <property type="match status" value="1"/>
</dbReference>
<name>A0A9D2E8U0_9BACE</name>
<evidence type="ECO:0000256" key="3">
    <source>
        <dbReference type="ARBA" id="ARBA00023163"/>
    </source>
</evidence>
<evidence type="ECO:0000259" key="4">
    <source>
        <dbReference type="PROSITE" id="PS50042"/>
    </source>
</evidence>
<dbReference type="Gene3D" id="2.60.120.10">
    <property type="entry name" value="Jelly Rolls"/>
    <property type="match status" value="1"/>
</dbReference>
<keyword evidence="1" id="KW-0805">Transcription regulation</keyword>
<evidence type="ECO:0000256" key="1">
    <source>
        <dbReference type="ARBA" id="ARBA00023015"/>
    </source>
</evidence>
<dbReference type="PANTHER" id="PTHR24567">
    <property type="entry name" value="CRP FAMILY TRANSCRIPTIONAL REGULATORY PROTEIN"/>
    <property type="match status" value="1"/>
</dbReference>
<comment type="caution">
    <text evidence="6">The sequence shown here is derived from an EMBL/GenBank/DDBJ whole genome shotgun (WGS) entry which is preliminary data.</text>
</comment>